<evidence type="ECO:0000256" key="1">
    <source>
        <dbReference type="ARBA" id="ARBA00006328"/>
    </source>
</evidence>
<protein>
    <recommendedName>
        <fullName evidence="3">NmrA-like domain-containing protein</fullName>
    </recommendedName>
</protein>
<comment type="similarity">
    <text evidence="1">Belongs to the NmrA-type oxidoreductase family.</text>
</comment>
<keyword evidence="5" id="KW-1185">Reference proteome</keyword>
<organism evidence="4 5">
    <name type="scientific">Haloprofundus marisrubri</name>
    <dbReference type="NCBI Taxonomy" id="1514971"/>
    <lineage>
        <taxon>Archaea</taxon>
        <taxon>Methanobacteriati</taxon>
        <taxon>Methanobacteriota</taxon>
        <taxon>Stenosarchaea group</taxon>
        <taxon>Halobacteria</taxon>
        <taxon>Halobacteriales</taxon>
        <taxon>Haloferacaceae</taxon>
        <taxon>Haloprofundus</taxon>
    </lineage>
</organism>
<dbReference type="PANTHER" id="PTHR42748">
    <property type="entry name" value="NITROGEN METABOLITE REPRESSION PROTEIN NMRA FAMILY MEMBER"/>
    <property type="match status" value="1"/>
</dbReference>
<dbReference type="InterPro" id="IPR008030">
    <property type="entry name" value="NmrA-like"/>
</dbReference>
<dbReference type="SUPFAM" id="SSF51735">
    <property type="entry name" value="NAD(P)-binding Rossmann-fold domains"/>
    <property type="match status" value="1"/>
</dbReference>
<dbReference type="Gene3D" id="3.40.50.720">
    <property type="entry name" value="NAD(P)-binding Rossmann-like Domain"/>
    <property type="match status" value="1"/>
</dbReference>
<dbReference type="STRING" id="1514971.AUR64_08360"/>
<name>A0A0W1R8L5_9EURY</name>
<dbReference type="RefSeq" id="WP_058581002.1">
    <property type="nucleotide sequence ID" value="NZ_LOPU01000018.1"/>
</dbReference>
<dbReference type="OrthoDB" id="228877at2157"/>
<accession>A0A0W1R8L5</accession>
<dbReference type="InterPro" id="IPR036291">
    <property type="entry name" value="NAD(P)-bd_dom_sf"/>
</dbReference>
<keyword evidence="2" id="KW-0521">NADP</keyword>
<reference evidence="4 5" key="1">
    <citation type="submission" date="2015-12" db="EMBL/GenBank/DDBJ databases">
        <title>Haloprofundus marisrubri gen. nov., sp. nov., an extremely halophilic archaeon isolated from the Discovery deep brine-seawater interface in the Red Sea.</title>
        <authorList>
            <person name="Zhang G."/>
            <person name="Stingl U."/>
            <person name="Rashid M."/>
        </authorList>
    </citation>
    <scope>NUCLEOTIDE SEQUENCE [LARGE SCALE GENOMIC DNA]</scope>
    <source>
        <strain evidence="4 5">SB9</strain>
    </source>
</reference>
<evidence type="ECO:0000256" key="2">
    <source>
        <dbReference type="ARBA" id="ARBA00022857"/>
    </source>
</evidence>
<sequence length="299" mass="32033">MNRRVIVADATGRLGMAVVDRLCSAKSDEFDVSVFGGLLDDDATDLRRNGATLLKTTLSDADAVSDAVSDADAIVFAVETADPDDETTKELAETLLQAAEENDCSQFVLVSAAGVDAGAGDEVPEFAAVRAIEEAVREASLPWTVVHPAYTVQRFEAFREGIESGMLTLPLEEDGSLHVVDGNDVARVVAAVLADPESFERETVEFAAGVYTLDELADAFADVLGHDITGVHAPMDVARDELPEREVARVEFANAGGYAVQADLDDLETRFGFEFTTLESYLRAEWATETAQSSQSMAD</sequence>
<dbReference type="InterPro" id="IPR051164">
    <property type="entry name" value="NmrA-like_oxidored"/>
</dbReference>
<gene>
    <name evidence="4" type="ORF">AUR64_08360</name>
</gene>
<dbReference type="Proteomes" id="UP000054387">
    <property type="component" value="Unassembled WGS sequence"/>
</dbReference>
<evidence type="ECO:0000259" key="3">
    <source>
        <dbReference type="Pfam" id="PF05368"/>
    </source>
</evidence>
<evidence type="ECO:0000313" key="4">
    <source>
        <dbReference type="EMBL" id="KTG09647.1"/>
    </source>
</evidence>
<dbReference type="PANTHER" id="PTHR42748:SF7">
    <property type="entry name" value="NMRA LIKE REDOX SENSOR 1-RELATED"/>
    <property type="match status" value="1"/>
</dbReference>
<evidence type="ECO:0000313" key="5">
    <source>
        <dbReference type="Proteomes" id="UP000054387"/>
    </source>
</evidence>
<comment type="caution">
    <text evidence="4">The sequence shown here is derived from an EMBL/GenBank/DDBJ whole genome shotgun (WGS) entry which is preliminary data.</text>
</comment>
<dbReference type="AlphaFoldDB" id="A0A0W1R8L5"/>
<dbReference type="Pfam" id="PF05368">
    <property type="entry name" value="NmrA"/>
    <property type="match status" value="1"/>
</dbReference>
<proteinExistence type="inferred from homology"/>
<dbReference type="EMBL" id="LOPU01000018">
    <property type="protein sequence ID" value="KTG09647.1"/>
    <property type="molecule type" value="Genomic_DNA"/>
</dbReference>
<feature type="domain" description="NmrA-like" evidence="3">
    <location>
        <begin position="2"/>
        <end position="247"/>
    </location>
</feature>